<keyword evidence="1 6" id="KW-0732">Signal</keyword>
<gene>
    <name evidence="6 7" type="primary">lptE</name>
    <name evidence="7" type="ORF">ACFOEV_09270</name>
</gene>
<dbReference type="PANTHER" id="PTHR38098">
    <property type="entry name" value="LPS-ASSEMBLY LIPOPROTEIN LPTE"/>
    <property type="match status" value="1"/>
</dbReference>
<comment type="subunit">
    <text evidence="6">Component of the lipopolysaccharide transport and assembly complex. Interacts with LptD.</text>
</comment>
<dbReference type="Gene3D" id="3.30.160.150">
    <property type="entry name" value="Lipoprotein like domain"/>
    <property type="match status" value="1"/>
</dbReference>
<evidence type="ECO:0000256" key="1">
    <source>
        <dbReference type="ARBA" id="ARBA00022729"/>
    </source>
</evidence>
<comment type="similarity">
    <text evidence="6">Belongs to the LptE lipoprotein family.</text>
</comment>
<name>A0ABV7LNP8_9GAMM</name>
<evidence type="ECO:0000256" key="2">
    <source>
        <dbReference type="ARBA" id="ARBA00023136"/>
    </source>
</evidence>
<keyword evidence="3 6" id="KW-0564">Palmitate</keyword>
<dbReference type="HAMAP" id="MF_01186">
    <property type="entry name" value="LPS_assembly_LptE"/>
    <property type="match status" value="1"/>
</dbReference>
<keyword evidence="5 6" id="KW-0449">Lipoprotein</keyword>
<dbReference type="InterPro" id="IPR007485">
    <property type="entry name" value="LPS_assembly_LptE"/>
</dbReference>
<evidence type="ECO:0000313" key="7">
    <source>
        <dbReference type="EMBL" id="MFC3283796.1"/>
    </source>
</evidence>
<sequence length="167" mass="18218">MQRRTFLTRSLATLVAGSVASSLSGCGFRLRGLDTPMLALDALALDAAASDLTPVVREALESAGTRIDDQAPLRLNLGHEQFHEAALTHGDAGSQDVELRLTAPFSVQRRASDAYLLDQQQLDVVTTITVSSDDLLAQDDIRAEAREQLRRDAARQLLERLRPLAEQ</sequence>
<dbReference type="RefSeq" id="WP_386773150.1">
    <property type="nucleotide sequence ID" value="NZ_JBHRUG010000018.1"/>
</dbReference>
<comment type="function">
    <text evidence="6">Together with LptD, is involved in the assembly of lipopolysaccharide (LPS) at the surface of the outer membrane. Required for the proper assembly of LptD. Binds LPS and may serve as the LPS recognition site at the outer membrane.</text>
</comment>
<comment type="caution">
    <text evidence="7">The sequence shown here is derived from an EMBL/GenBank/DDBJ whole genome shotgun (WGS) entry which is preliminary data.</text>
</comment>
<evidence type="ECO:0000313" key="8">
    <source>
        <dbReference type="Proteomes" id="UP001595579"/>
    </source>
</evidence>
<reference evidence="8" key="1">
    <citation type="journal article" date="2019" name="Int. J. Syst. Evol. Microbiol.">
        <title>The Global Catalogue of Microorganisms (GCM) 10K type strain sequencing project: providing services to taxonomists for standard genome sequencing and annotation.</title>
        <authorList>
            <consortium name="The Broad Institute Genomics Platform"/>
            <consortium name="The Broad Institute Genome Sequencing Center for Infectious Disease"/>
            <person name="Wu L."/>
            <person name="Ma J."/>
        </authorList>
    </citation>
    <scope>NUCLEOTIDE SEQUENCE [LARGE SCALE GENOMIC DNA]</scope>
    <source>
        <strain evidence="8">CECT 7698</strain>
    </source>
</reference>
<dbReference type="PANTHER" id="PTHR38098:SF1">
    <property type="entry name" value="LPS-ASSEMBLY LIPOPROTEIN LPTE"/>
    <property type="match status" value="1"/>
</dbReference>
<dbReference type="PROSITE" id="PS51257">
    <property type="entry name" value="PROKAR_LIPOPROTEIN"/>
    <property type="match status" value="1"/>
</dbReference>
<dbReference type="EMBL" id="JBHRUG010000018">
    <property type="protein sequence ID" value="MFC3283796.1"/>
    <property type="molecule type" value="Genomic_DNA"/>
</dbReference>
<evidence type="ECO:0000256" key="5">
    <source>
        <dbReference type="ARBA" id="ARBA00023288"/>
    </source>
</evidence>
<accession>A0ABV7LNP8</accession>
<keyword evidence="8" id="KW-1185">Reference proteome</keyword>
<evidence type="ECO:0000256" key="6">
    <source>
        <dbReference type="HAMAP-Rule" id="MF_01186"/>
    </source>
</evidence>
<keyword evidence="2 6" id="KW-0472">Membrane</keyword>
<protein>
    <recommendedName>
        <fullName evidence="6">LPS-assembly lipoprotein LptE</fullName>
    </recommendedName>
</protein>
<organism evidence="7 8">
    <name type="scientific">Litchfieldella rifensis</name>
    <dbReference type="NCBI Taxonomy" id="762643"/>
    <lineage>
        <taxon>Bacteria</taxon>
        <taxon>Pseudomonadati</taxon>
        <taxon>Pseudomonadota</taxon>
        <taxon>Gammaproteobacteria</taxon>
        <taxon>Oceanospirillales</taxon>
        <taxon>Halomonadaceae</taxon>
        <taxon>Litchfieldella</taxon>
    </lineage>
</organism>
<evidence type="ECO:0000256" key="3">
    <source>
        <dbReference type="ARBA" id="ARBA00023139"/>
    </source>
</evidence>
<dbReference type="Pfam" id="PF04390">
    <property type="entry name" value="LptE"/>
    <property type="match status" value="1"/>
</dbReference>
<proteinExistence type="inferred from homology"/>
<comment type="subcellular location">
    <subcellularLocation>
        <location evidence="6">Cell outer membrane</location>
        <topology evidence="6">Lipid-anchor</topology>
    </subcellularLocation>
</comment>
<keyword evidence="4 6" id="KW-0998">Cell outer membrane</keyword>
<evidence type="ECO:0000256" key="4">
    <source>
        <dbReference type="ARBA" id="ARBA00023237"/>
    </source>
</evidence>
<dbReference type="Proteomes" id="UP001595579">
    <property type="component" value="Unassembled WGS sequence"/>
</dbReference>